<keyword evidence="4" id="KW-1185">Reference proteome</keyword>
<feature type="chain" id="PRO_5036137058" evidence="1">
    <location>
        <begin position="28"/>
        <end position="75"/>
    </location>
</feature>
<evidence type="ECO:0000313" key="3">
    <source>
        <dbReference type="EMBL" id="KAA1071875.1"/>
    </source>
</evidence>
<dbReference type="Proteomes" id="UP000324748">
    <property type="component" value="Unassembled WGS sequence"/>
</dbReference>
<name>A0A5B0LQM6_PUCGR</name>
<gene>
    <name evidence="3" type="ORF">PGT21_021924</name>
    <name evidence="2" type="ORF">PGTUg99_010076</name>
</gene>
<evidence type="ECO:0000313" key="5">
    <source>
        <dbReference type="Proteomes" id="UP000325313"/>
    </source>
</evidence>
<comment type="caution">
    <text evidence="2">The sequence shown here is derived from an EMBL/GenBank/DDBJ whole genome shotgun (WGS) entry which is preliminary data.</text>
</comment>
<organism evidence="2 5">
    <name type="scientific">Puccinia graminis f. sp. tritici</name>
    <dbReference type="NCBI Taxonomy" id="56615"/>
    <lineage>
        <taxon>Eukaryota</taxon>
        <taxon>Fungi</taxon>
        <taxon>Dikarya</taxon>
        <taxon>Basidiomycota</taxon>
        <taxon>Pucciniomycotina</taxon>
        <taxon>Pucciniomycetes</taxon>
        <taxon>Pucciniales</taxon>
        <taxon>Pucciniaceae</taxon>
        <taxon>Puccinia</taxon>
    </lineage>
</organism>
<dbReference type="EMBL" id="VSWC01000170">
    <property type="protein sequence ID" value="KAA1071875.1"/>
    <property type="molecule type" value="Genomic_DNA"/>
</dbReference>
<dbReference type="EMBL" id="VDEP01000509">
    <property type="protein sequence ID" value="KAA1066675.1"/>
    <property type="molecule type" value="Genomic_DNA"/>
</dbReference>
<reference evidence="4 5" key="1">
    <citation type="submission" date="2019-05" db="EMBL/GenBank/DDBJ databases">
        <title>Emergence of the Ug99 lineage of the wheat stem rust pathogen through somatic hybridization.</title>
        <authorList>
            <person name="Li F."/>
            <person name="Upadhyaya N.M."/>
            <person name="Sperschneider J."/>
            <person name="Matny O."/>
            <person name="Nguyen-Phuc H."/>
            <person name="Mago R."/>
            <person name="Raley C."/>
            <person name="Miller M.E."/>
            <person name="Silverstein K.A.T."/>
            <person name="Henningsen E."/>
            <person name="Hirsch C.D."/>
            <person name="Visser B."/>
            <person name="Pretorius Z.A."/>
            <person name="Steffenson B.J."/>
            <person name="Schwessinger B."/>
            <person name="Dodds P.N."/>
            <person name="Figueroa M."/>
        </authorList>
    </citation>
    <scope>NUCLEOTIDE SEQUENCE [LARGE SCALE GENOMIC DNA]</scope>
    <source>
        <strain evidence="3">21-0</strain>
        <strain evidence="2 5">Ug99</strain>
    </source>
</reference>
<evidence type="ECO:0000313" key="4">
    <source>
        <dbReference type="Proteomes" id="UP000324748"/>
    </source>
</evidence>
<evidence type="ECO:0000313" key="2">
    <source>
        <dbReference type="EMBL" id="KAA1066675.1"/>
    </source>
</evidence>
<protein>
    <submittedName>
        <fullName evidence="2">Uncharacterized protein</fullName>
    </submittedName>
</protein>
<feature type="signal peptide" evidence="1">
    <location>
        <begin position="1"/>
        <end position="27"/>
    </location>
</feature>
<proteinExistence type="predicted"/>
<sequence>MYSQIPESTRWHARSSAWFWLKQLGFALTLRIGDLTGIPTLFDDEGDCEKPHEWLISIVTNSRITVFIESPGILT</sequence>
<evidence type="ECO:0000256" key="1">
    <source>
        <dbReference type="SAM" id="SignalP"/>
    </source>
</evidence>
<dbReference type="AlphaFoldDB" id="A0A5B0LQM6"/>
<dbReference type="Proteomes" id="UP000325313">
    <property type="component" value="Unassembled WGS sequence"/>
</dbReference>
<accession>A0A5B0LQM6</accession>
<keyword evidence="1" id="KW-0732">Signal</keyword>